<reference evidence="2 3" key="1">
    <citation type="journal article" date="2017" name="Genome Biol.">
        <title>New reference genome sequences of hot pepper reveal the massive evolution of plant disease-resistance genes by retroduplication.</title>
        <authorList>
            <person name="Kim S."/>
            <person name="Park J."/>
            <person name="Yeom S.I."/>
            <person name="Kim Y.M."/>
            <person name="Seo E."/>
            <person name="Kim K.T."/>
            <person name="Kim M.S."/>
            <person name="Lee J.M."/>
            <person name="Cheong K."/>
            <person name="Shin H.S."/>
            <person name="Kim S.B."/>
            <person name="Han K."/>
            <person name="Lee J."/>
            <person name="Park M."/>
            <person name="Lee H.A."/>
            <person name="Lee H.Y."/>
            <person name="Lee Y."/>
            <person name="Oh S."/>
            <person name="Lee J.H."/>
            <person name="Choi E."/>
            <person name="Choi E."/>
            <person name="Lee S.E."/>
            <person name="Jeon J."/>
            <person name="Kim H."/>
            <person name="Choi G."/>
            <person name="Song H."/>
            <person name="Lee J."/>
            <person name="Lee S.C."/>
            <person name="Kwon J.K."/>
            <person name="Lee H.Y."/>
            <person name="Koo N."/>
            <person name="Hong Y."/>
            <person name="Kim R.W."/>
            <person name="Kang W.H."/>
            <person name="Huh J.H."/>
            <person name="Kang B.C."/>
            <person name="Yang T.J."/>
            <person name="Lee Y.H."/>
            <person name="Bennetzen J.L."/>
            <person name="Choi D."/>
        </authorList>
    </citation>
    <scope>NUCLEOTIDE SEQUENCE [LARGE SCALE GENOMIC DNA]</scope>
    <source>
        <strain evidence="3">cv. PBC81</strain>
    </source>
</reference>
<sequence>MARTIVAALALLVTFLVLQPRIASTTKRKMVTVLSIDRGGIRCIIFGTILAFLESKLQISNLFGGSKYDGKYLRSLVRLELANLIMKQTLTHTLIPTFDIERLQPIIFTTTDVRKMTKDSQVHDARTTMATTSIATTIRANTPQAMEPAEKPKTFVGIDFIGGSRKCFSTSQLFMFKGSHLRKLQSCPREPPNKIDLWL</sequence>
<keyword evidence="1" id="KW-0732">Signal</keyword>
<dbReference type="AlphaFoldDB" id="A0A2G2XCD5"/>
<feature type="signal peptide" evidence="1">
    <location>
        <begin position="1"/>
        <end position="23"/>
    </location>
</feature>
<evidence type="ECO:0000256" key="1">
    <source>
        <dbReference type="SAM" id="SignalP"/>
    </source>
</evidence>
<dbReference type="OrthoDB" id="1658288at2759"/>
<dbReference type="Proteomes" id="UP000224567">
    <property type="component" value="Unassembled WGS sequence"/>
</dbReference>
<dbReference type="GO" id="GO:0004620">
    <property type="term" value="F:phospholipase activity"/>
    <property type="evidence" value="ECO:0007669"/>
    <property type="project" value="TreeGrafter"/>
</dbReference>
<name>A0A2G2XCD5_CAPBA</name>
<dbReference type="STRING" id="33114.A0A2G2XCD5"/>
<organism evidence="2 3">
    <name type="scientific">Capsicum baccatum</name>
    <name type="common">Peruvian pepper</name>
    <dbReference type="NCBI Taxonomy" id="33114"/>
    <lineage>
        <taxon>Eukaryota</taxon>
        <taxon>Viridiplantae</taxon>
        <taxon>Streptophyta</taxon>
        <taxon>Embryophyta</taxon>
        <taxon>Tracheophyta</taxon>
        <taxon>Spermatophyta</taxon>
        <taxon>Magnoliopsida</taxon>
        <taxon>eudicotyledons</taxon>
        <taxon>Gunneridae</taxon>
        <taxon>Pentapetalae</taxon>
        <taxon>asterids</taxon>
        <taxon>lamiids</taxon>
        <taxon>Solanales</taxon>
        <taxon>Solanaceae</taxon>
        <taxon>Solanoideae</taxon>
        <taxon>Capsiceae</taxon>
        <taxon>Capsicum</taxon>
    </lineage>
</organism>
<protein>
    <submittedName>
        <fullName evidence="2">Uncharacterized protein</fullName>
    </submittedName>
</protein>
<reference evidence="3" key="2">
    <citation type="journal article" date="2017" name="J. Anim. Genet.">
        <title>Multiple reference genome sequences of hot pepper reveal the massive evolution of plant disease resistance genes by retroduplication.</title>
        <authorList>
            <person name="Kim S."/>
            <person name="Park J."/>
            <person name="Yeom S.-I."/>
            <person name="Kim Y.-M."/>
            <person name="Seo E."/>
            <person name="Kim K.-T."/>
            <person name="Kim M.-S."/>
            <person name="Lee J.M."/>
            <person name="Cheong K."/>
            <person name="Shin H.-S."/>
            <person name="Kim S.-B."/>
            <person name="Han K."/>
            <person name="Lee J."/>
            <person name="Park M."/>
            <person name="Lee H.-A."/>
            <person name="Lee H.-Y."/>
            <person name="Lee Y."/>
            <person name="Oh S."/>
            <person name="Lee J.H."/>
            <person name="Choi E."/>
            <person name="Choi E."/>
            <person name="Lee S.E."/>
            <person name="Jeon J."/>
            <person name="Kim H."/>
            <person name="Choi G."/>
            <person name="Song H."/>
            <person name="Lee J."/>
            <person name="Lee S.-C."/>
            <person name="Kwon J.-K."/>
            <person name="Lee H.-Y."/>
            <person name="Koo N."/>
            <person name="Hong Y."/>
            <person name="Kim R.W."/>
            <person name="Kang W.-H."/>
            <person name="Huh J.H."/>
            <person name="Kang B.-C."/>
            <person name="Yang T.-J."/>
            <person name="Lee Y.-H."/>
            <person name="Bennetzen J.L."/>
            <person name="Choi D."/>
        </authorList>
    </citation>
    <scope>NUCLEOTIDE SEQUENCE [LARGE SCALE GENOMIC DNA]</scope>
    <source>
        <strain evidence="3">cv. PBC81</strain>
    </source>
</reference>
<proteinExistence type="predicted"/>
<dbReference type="PANTHER" id="PTHR32176">
    <property type="entry name" value="XYLOSE ISOMERASE"/>
    <property type="match status" value="1"/>
</dbReference>
<comment type="caution">
    <text evidence="2">The sequence shown here is derived from an EMBL/GenBank/DDBJ whole genome shotgun (WGS) entry which is preliminary data.</text>
</comment>
<gene>
    <name evidence="2" type="ORF">CQW23_03631</name>
</gene>
<dbReference type="Gene3D" id="3.40.1090.10">
    <property type="entry name" value="Cytosolic phospholipase A2 catalytic domain"/>
    <property type="match status" value="1"/>
</dbReference>
<keyword evidence="3" id="KW-1185">Reference proteome</keyword>
<dbReference type="InterPro" id="IPR016035">
    <property type="entry name" value="Acyl_Trfase/lysoPLipase"/>
</dbReference>
<accession>A0A2G2XCD5</accession>
<dbReference type="GO" id="GO:0047372">
    <property type="term" value="F:monoacylglycerol lipase activity"/>
    <property type="evidence" value="ECO:0007669"/>
    <property type="project" value="TreeGrafter"/>
</dbReference>
<evidence type="ECO:0000313" key="2">
    <source>
        <dbReference type="EMBL" id="PHT55145.1"/>
    </source>
</evidence>
<evidence type="ECO:0000313" key="3">
    <source>
        <dbReference type="Proteomes" id="UP000224567"/>
    </source>
</evidence>
<dbReference type="SUPFAM" id="SSF52151">
    <property type="entry name" value="FabD/lysophospholipase-like"/>
    <property type="match status" value="1"/>
</dbReference>
<dbReference type="EMBL" id="MLFT02000002">
    <property type="protein sequence ID" value="PHT55145.1"/>
    <property type="molecule type" value="Genomic_DNA"/>
</dbReference>
<dbReference type="PANTHER" id="PTHR32176:SF99">
    <property type="entry name" value="PATATIN"/>
    <property type="match status" value="1"/>
</dbReference>
<feature type="chain" id="PRO_5013565662" evidence="1">
    <location>
        <begin position="24"/>
        <end position="199"/>
    </location>
</feature>